<dbReference type="SUPFAM" id="SSF52540">
    <property type="entry name" value="P-loop containing nucleoside triphosphate hydrolases"/>
    <property type="match status" value="2"/>
</dbReference>
<dbReference type="EMBL" id="LFIW01001886">
    <property type="protein sequence ID" value="KZL80535.1"/>
    <property type="molecule type" value="Genomic_DNA"/>
</dbReference>
<dbReference type="Proteomes" id="UP000076584">
    <property type="component" value="Unassembled WGS sequence"/>
</dbReference>
<dbReference type="GO" id="GO:0006281">
    <property type="term" value="P:DNA repair"/>
    <property type="evidence" value="ECO:0007669"/>
    <property type="project" value="TreeGrafter"/>
</dbReference>
<evidence type="ECO:0000313" key="7">
    <source>
        <dbReference type="Proteomes" id="UP000076584"/>
    </source>
</evidence>
<dbReference type="GO" id="GO:0008094">
    <property type="term" value="F:ATP-dependent activity, acting on DNA"/>
    <property type="evidence" value="ECO:0007669"/>
    <property type="project" value="TreeGrafter"/>
</dbReference>
<dbReference type="Gene3D" id="3.40.50.10810">
    <property type="entry name" value="Tandem AAA-ATPase domain"/>
    <property type="match status" value="1"/>
</dbReference>
<dbReference type="InterPro" id="IPR038718">
    <property type="entry name" value="SNF2-like_sf"/>
</dbReference>
<protein>
    <submittedName>
        <fullName evidence="6">Alpha--mannosyltransferase</fullName>
    </submittedName>
</protein>
<reference evidence="6 7" key="1">
    <citation type="submission" date="2015-06" db="EMBL/GenBank/DDBJ databases">
        <title>Survival trade-offs in plant roots during colonization by closely related pathogenic and mutualistic fungi.</title>
        <authorList>
            <person name="Hacquard S."/>
            <person name="Kracher B."/>
            <person name="Hiruma K."/>
            <person name="Weinman A."/>
            <person name="Muench P."/>
            <person name="Garrido Oter R."/>
            <person name="Ver Loren van Themaat E."/>
            <person name="Dallerey J.-F."/>
            <person name="Damm U."/>
            <person name="Henrissat B."/>
            <person name="Lespinet O."/>
            <person name="Thon M."/>
            <person name="Kemen E."/>
            <person name="McHardy A.C."/>
            <person name="Schulze-Lefert P."/>
            <person name="O'Connell R.J."/>
        </authorList>
    </citation>
    <scope>NUCLEOTIDE SEQUENCE [LARGE SCALE GENOMIC DNA]</scope>
    <source>
        <strain evidence="6 7">MAFF 238704</strain>
    </source>
</reference>
<evidence type="ECO:0000256" key="3">
    <source>
        <dbReference type="ARBA" id="ARBA00022840"/>
    </source>
</evidence>
<sequence>MTRIRLFVLITSLTGKVDRRSLPETMVPFLVQLESGYSFTRTETPTINGILTSEHGHNQMIQESLDDDTLRLYAVCNVSEPPNMRISGNKFNQALCNLNITVYGPAEDCEEIGNWFQEYNVYLQDPLMCHLDARYCNPHKLSSNDVGSCPMVSEIVLRVSEQINFQDITEPIDMLDMLNSRCDLEEAKQPTVITAELKRHQKQALTFMLRRERGWGFLDGQSDIWRVIDTAERRSFVKMISECHQYEEPPQFYGGIIADPMGLGKTLTMIALIATDLENQKHEPGVQPSLDEYGGPHNGATLIIIPPPRSWEKQLSDHVVEGGLKYRRHHGKSRLAMNEVNRDGLKVVLTTYHTVSTEWSAGDDTQTSPLFAVRWRRIVLDEAHYIRNENSRMARAVCALDSVSRWAVTGTPIQNRLSDLATIVKFIRAHPYTDTRQFDADLSQLWKSGEDEKAVQRLKNLSACLILRRSKGTISLPPRHDKLCHVGFTHEERLVYDEMRQRAIARIEEALLQDSGLETSNVSMYHNALQQIESLRLFCNLGLGYNSRHEKVTQYSTENYQDWTLHAQQLFNLQWQKAPIVCLGCSSTLEIGETMTDHSEAAQAGSRYSRCIQFSCSDYVKKSSRAGRTLACGHKPPCLVAPVSISNSALEELPTSTSLDATSGVGLPSKVKALVADLDRQPPGVKSIVFSTWKMTLDVVERALNKAGKASVRFDGNVPQKDRQPLVENFRKDPGVPVMLLTLSCGAVGLTLTAASHVYLMEPHWNPNLEEQALARVHRIGQTREVTTVRLYVRDSFEEQVMEVQKTKKQLAGLLLSPHDGGQSDDSLSGLQKLRSLL</sequence>
<dbReference type="Pfam" id="PF00176">
    <property type="entry name" value="SNF2-rel_dom"/>
    <property type="match status" value="1"/>
</dbReference>
<dbReference type="GO" id="GO:0016757">
    <property type="term" value="F:glycosyltransferase activity"/>
    <property type="evidence" value="ECO:0007669"/>
    <property type="project" value="UniProtKB-KW"/>
</dbReference>
<dbReference type="InterPro" id="IPR001650">
    <property type="entry name" value="Helicase_C-like"/>
</dbReference>
<keyword evidence="6" id="KW-0808">Transferase</keyword>
<feature type="domain" description="Helicase ATP-binding" evidence="4">
    <location>
        <begin position="246"/>
        <end position="430"/>
    </location>
</feature>
<evidence type="ECO:0000256" key="1">
    <source>
        <dbReference type="ARBA" id="ARBA00022741"/>
    </source>
</evidence>
<dbReference type="Pfam" id="PF00271">
    <property type="entry name" value="Helicase_C"/>
    <property type="match status" value="1"/>
</dbReference>
<keyword evidence="3" id="KW-0067">ATP-binding</keyword>
<dbReference type="SMART" id="SM00490">
    <property type="entry name" value="HELICc"/>
    <property type="match status" value="1"/>
</dbReference>
<feature type="domain" description="Helicase C-terminal" evidence="5">
    <location>
        <begin position="670"/>
        <end position="822"/>
    </location>
</feature>
<dbReference type="CDD" id="cd18008">
    <property type="entry name" value="DEXDc_SHPRH-like"/>
    <property type="match status" value="1"/>
</dbReference>
<name>A0A161W0M0_COLIC</name>
<dbReference type="PANTHER" id="PTHR45626">
    <property type="entry name" value="TRANSCRIPTION TERMINATION FACTOR 2-RELATED"/>
    <property type="match status" value="1"/>
</dbReference>
<accession>A0A161W0M0</accession>
<dbReference type="GO" id="GO:0005524">
    <property type="term" value="F:ATP binding"/>
    <property type="evidence" value="ECO:0007669"/>
    <property type="project" value="UniProtKB-KW"/>
</dbReference>
<dbReference type="AlphaFoldDB" id="A0A161W0M0"/>
<dbReference type="InterPro" id="IPR050628">
    <property type="entry name" value="SNF2_RAD54_helicase_TF"/>
</dbReference>
<dbReference type="GO" id="GO:0016787">
    <property type="term" value="F:hydrolase activity"/>
    <property type="evidence" value="ECO:0007669"/>
    <property type="project" value="UniProtKB-KW"/>
</dbReference>
<evidence type="ECO:0000313" key="6">
    <source>
        <dbReference type="EMBL" id="KZL80535.1"/>
    </source>
</evidence>
<proteinExistence type="predicted"/>
<keyword evidence="6" id="KW-0328">Glycosyltransferase</keyword>
<dbReference type="PANTHER" id="PTHR45626:SF22">
    <property type="entry name" value="DNA REPAIR PROTEIN RAD5"/>
    <property type="match status" value="1"/>
</dbReference>
<evidence type="ECO:0000259" key="5">
    <source>
        <dbReference type="PROSITE" id="PS51194"/>
    </source>
</evidence>
<dbReference type="CDD" id="cd18793">
    <property type="entry name" value="SF2_C_SNF"/>
    <property type="match status" value="1"/>
</dbReference>
<organism evidence="6 7">
    <name type="scientific">Colletotrichum incanum</name>
    <name type="common">Soybean anthracnose fungus</name>
    <dbReference type="NCBI Taxonomy" id="1573173"/>
    <lineage>
        <taxon>Eukaryota</taxon>
        <taxon>Fungi</taxon>
        <taxon>Dikarya</taxon>
        <taxon>Ascomycota</taxon>
        <taxon>Pezizomycotina</taxon>
        <taxon>Sordariomycetes</taxon>
        <taxon>Hypocreomycetidae</taxon>
        <taxon>Glomerellales</taxon>
        <taxon>Glomerellaceae</taxon>
        <taxon>Colletotrichum</taxon>
        <taxon>Colletotrichum spaethianum species complex</taxon>
    </lineage>
</organism>
<evidence type="ECO:0000256" key="2">
    <source>
        <dbReference type="ARBA" id="ARBA00022801"/>
    </source>
</evidence>
<dbReference type="STRING" id="1573173.A0A161W0M0"/>
<evidence type="ECO:0000259" key="4">
    <source>
        <dbReference type="PROSITE" id="PS51192"/>
    </source>
</evidence>
<dbReference type="PROSITE" id="PS51194">
    <property type="entry name" value="HELICASE_CTER"/>
    <property type="match status" value="1"/>
</dbReference>
<dbReference type="SMART" id="SM00487">
    <property type="entry name" value="DEXDc"/>
    <property type="match status" value="1"/>
</dbReference>
<keyword evidence="1" id="KW-0547">Nucleotide-binding</keyword>
<dbReference type="InterPro" id="IPR049730">
    <property type="entry name" value="SNF2/RAD54-like_C"/>
</dbReference>
<dbReference type="Gene3D" id="3.40.50.300">
    <property type="entry name" value="P-loop containing nucleotide triphosphate hydrolases"/>
    <property type="match status" value="1"/>
</dbReference>
<keyword evidence="2" id="KW-0378">Hydrolase</keyword>
<dbReference type="InterPro" id="IPR027417">
    <property type="entry name" value="P-loop_NTPase"/>
</dbReference>
<gene>
    <name evidence="6" type="ORF">CI238_12627</name>
</gene>
<keyword evidence="7" id="KW-1185">Reference proteome</keyword>
<dbReference type="InterPro" id="IPR000330">
    <property type="entry name" value="SNF2_N"/>
</dbReference>
<dbReference type="InterPro" id="IPR014001">
    <property type="entry name" value="Helicase_ATP-bd"/>
</dbReference>
<dbReference type="PROSITE" id="PS51192">
    <property type="entry name" value="HELICASE_ATP_BIND_1"/>
    <property type="match status" value="1"/>
</dbReference>
<dbReference type="GO" id="GO:0005634">
    <property type="term" value="C:nucleus"/>
    <property type="evidence" value="ECO:0007669"/>
    <property type="project" value="TreeGrafter"/>
</dbReference>
<comment type="caution">
    <text evidence="6">The sequence shown here is derived from an EMBL/GenBank/DDBJ whole genome shotgun (WGS) entry which is preliminary data.</text>
</comment>